<name>A0ABD2Q6D6_9PLAT</name>
<protein>
    <submittedName>
        <fullName evidence="1">Uncharacterized protein</fullName>
    </submittedName>
</protein>
<reference evidence="1 2" key="1">
    <citation type="submission" date="2024-11" db="EMBL/GenBank/DDBJ databases">
        <title>Adaptive evolution of stress response genes in parasites aligns with host niche diversity.</title>
        <authorList>
            <person name="Hahn C."/>
            <person name="Resl P."/>
        </authorList>
    </citation>
    <scope>NUCLEOTIDE SEQUENCE [LARGE SCALE GENOMIC DNA]</scope>
    <source>
        <strain evidence="1">EGGRZ-B1_66</strain>
        <tissue evidence="1">Body</tissue>
    </source>
</reference>
<proteinExistence type="predicted"/>
<keyword evidence="2" id="KW-1185">Reference proteome</keyword>
<evidence type="ECO:0000313" key="2">
    <source>
        <dbReference type="Proteomes" id="UP001626550"/>
    </source>
</evidence>
<evidence type="ECO:0000313" key="1">
    <source>
        <dbReference type="EMBL" id="KAL3314276.1"/>
    </source>
</evidence>
<sequence>MTISRVTSIRSATCSPIRKRHQPTLAPVYSKNDLLYKLLCGFVDVKTAKRKYSSLYREWTGWRSSLDEQRATSPDSTSQDLAISN</sequence>
<gene>
    <name evidence="1" type="ORF">Ciccas_007108</name>
</gene>
<dbReference type="Proteomes" id="UP001626550">
    <property type="component" value="Unassembled WGS sequence"/>
</dbReference>
<accession>A0ABD2Q6D6</accession>
<dbReference type="AlphaFoldDB" id="A0ABD2Q6D6"/>
<organism evidence="1 2">
    <name type="scientific">Cichlidogyrus casuarinus</name>
    <dbReference type="NCBI Taxonomy" id="1844966"/>
    <lineage>
        <taxon>Eukaryota</taxon>
        <taxon>Metazoa</taxon>
        <taxon>Spiralia</taxon>
        <taxon>Lophotrochozoa</taxon>
        <taxon>Platyhelminthes</taxon>
        <taxon>Monogenea</taxon>
        <taxon>Monopisthocotylea</taxon>
        <taxon>Dactylogyridea</taxon>
        <taxon>Ancyrocephalidae</taxon>
        <taxon>Cichlidogyrus</taxon>
    </lineage>
</organism>
<dbReference type="EMBL" id="JBJKFK010001046">
    <property type="protein sequence ID" value="KAL3314276.1"/>
    <property type="molecule type" value="Genomic_DNA"/>
</dbReference>
<comment type="caution">
    <text evidence="1">The sequence shown here is derived from an EMBL/GenBank/DDBJ whole genome shotgun (WGS) entry which is preliminary data.</text>
</comment>